<proteinExistence type="predicted"/>
<accession>A0A7C9RTK5</accession>
<dbReference type="InterPro" id="IPR050109">
    <property type="entry name" value="HTH-type_TetR-like_transc_reg"/>
</dbReference>
<dbReference type="SUPFAM" id="SSF46689">
    <property type="entry name" value="Homeodomain-like"/>
    <property type="match status" value="1"/>
</dbReference>
<dbReference type="PANTHER" id="PTHR30055">
    <property type="entry name" value="HTH-TYPE TRANSCRIPTIONAL REGULATOR RUTR"/>
    <property type="match status" value="1"/>
</dbReference>
<gene>
    <name evidence="6" type="ORF">G7043_29530</name>
</gene>
<protein>
    <submittedName>
        <fullName evidence="6">TetR/AcrR family transcriptional regulator</fullName>
    </submittedName>
</protein>
<dbReference type="GO" id="GO:0003700">
    <property type="term" value="F:DNA-binding transcription factor activity"/>
    <property type="evidence" value="ECO:0007669"/>
    <property type="project" value="TreeGrafter"/>
</dbReference>
<evidence type="ECO:0000259" key="5">
    <source>
        <dbReference type="PROSITE" id="PS50977"/>
    </source>
</evidence>
<dbReference type="EMBL" id="JAAMPJ010000009">
    <property type="protein sequence ID" value="NGY63071.1"/>
    <property type="molecule type" value="Genomic_DNA"/>
</dbReference>
<keyword evidence="1" id="KW-0805">Transcription regulation</keyword>
<evidence type="ECO:0000313" key="7">
    <source>
        <dbReference type="Proteomes" id="UP000481360"/>
    </source>
</evidence>
<evidence type="ECO:0000256" key="1">
    <source>
        <dbReference type="ARBA" id="ARBA00023015"/>
    </source>
</evidence>
<evidence type="ECO:0000313" key="6">
    <source>
        <dbReference type="EMBL" id="NGY63071.1"/>
    </source>
</evidence>
<sequence length="201" mass="21929">MEREPASEPSVDRRVRRSRTALMRAAVSLVAERGTANVSVGDIAETADISRQALYQHFGDRDTLLLEAALDLLRSALQPSPPDESAGMSDRDHVLILARHFAEHGPFYRAMLTSPSGFALNRALSDFFLPFTRANVARRCGNDLDSRTVDDVAAFITGGSSAFFNVWVVESDDPLDPEALADRLIRVTTALGTIATESPQL</sequence>
<evidence type="ECO:0000256" key="2">
    <source>
        <dbReference type="ARBA" id="ARBA00023125"/>
    </source>
</evidence>
<dbReference type="PRINTS" id="PR00455">
    <property type="entry name" value="HTHTETR"/>
</dbReference>
<dbReference type="Pfam" id="PF00440">
    <property type="entry name" value="TetR_N"/>
    <property type="match status" value="1"/>
</dbReference>
<dbReference type="InterPro" id="IPR001647">
    <property type="entry name" value="HTH_TetR"/>
</dbReference>
<dbReference type="PANTHER" id="PTHR30055:SF234">
    <property type="entry name" value="HTH-TYPE TRANSCRIPTIONAL REGULATOR BETI"/>
    <property type="match status" value="1"/>
</dbReference>
<dbReference type="AlphaFoldDB" id="A0A7C9RTK5"/>
<keyword evidence="3" id="KW-0804">Transcription</keyword>
<evidence type="ECO:0000256" key="3">
    <source>
        <dbReference type="ARBA" id="ARBA00023163"/>
    </source>
</evidence>
<keyword evidence="7" id="KW-1185">Reference proteome</keyword>
<name>A0A7C9RTK5_9PSEU</name>
<keyword evidence="2 4" id="KW-0238">DNA-binding</keyword>
<reference evidence="6 7" key="1">
    <citation type="submission" date="2020-03" db="EMBL/GenBank/DDBJ databases">
        <title>Isolation and identification of active actinomycetes.</title>
        <authorList>
            <person name="Sun X."/>
        </authorList>
    </citation>
    <scope>NUCLEOTIDE SEQUENCE [LARGE SCALE GENOMIC DNA]</scope>
    <source>
        <strain evidence="6 7">NEAU-D13</strain>
    </source>
</reference>
<comment type="caution">
    <text evidence="6">The sequence shown here is derived from an EMBL/GenBank/DDBJ whole genome shotgun (WGS) entry which is preliminary data.</text>
</comment>
<feature type="domain" description="HTH tetR-type" evidence="5">
    <location>
        <begin position="16"/>
        <end position="76"/>
    </location>
</feature>
<dbReference type="Gene3D" id="1.10.357.10">
    <property type="entry name" value="Tetracycline Repressor, domain 2"/>
    <property type="match status" value="1"/>
</dbReference>
<organism evidence="6 7">
    <name type="scientific">Lentzea alba</name>
    <dbReference type="NCBI Taxonomy" id="2714351"/>
    <lineage>
        <taxon>Bacteria</taxon>
        <taxon>Bacillati</taxon>
        <taxon>Actinomycetota</taxon>
        <taxon>Actinomycetes</taxon>
        <taxon>Pseudonocardiales</taxon>
        <taxon>Pseudonocardiaceae</taxon>
        <taxon>Lentzea</taxon>
    </lineage>
</organism>
<dbReference type="GO" id="GO:0000976">
    <property type="term" value="F:transcription cis-regulatory region binding"/>
    <property type="evidence" value="ECO:0007669"/>
    <property type="project" value="TreeGrafter"/>
</dbReference>
<feature type="DNA-binding region" description="H-T-H motif" evidence="4">
    <location>
        <begin position="39"/>
        <end position="58"/>
    </location>
</feature>
<dbReference type="Proteomes" id="UP000481360">
    <property type="component" value="Unassembled WGS sequence"/>
</dbReference>
<evidence type="ECO:0000256" key="4">
    <source>
        <dbReference type="PROSITE-ProRule" id="PRU00335"/>
    </source>
</evidence>
<dbReference type="InterPro" id="IPR009057">
    <property type="entry name" value="Homeodomain-like_sf"/>
</dbReference>
<dbReference type="PROSITE" id="PS50977">
    <property type="entry name" value="HTH_TETR_2"/>
    <property type="match status" value="1"/>
</dbReference>